<name>A0ACB9FD86_CICIN</name>
<protein>
    <submittedName>
        <fullName evidence="1">Uncharacterized protein</fullName>
    </submittedName>
</protein>
<evidence type="ECO:0000313" key="1">
    <source>
        <dbReference type="EMBL" id="KAI3768830.1"/>
    </source>
</evidence>
<reference evidence="1 2" key="2">
    <citation type="journal article" date="2022" name="Mol. Ecol. Resour.">
        <title>The genomes of chicory, endive, great burdock and yacon provide insights into Asteraceae paleo-polyploidization history and plant inulin production.</title>
        <authorList>
            <person name="Fan W."/>
            <person name="Wang S."/>
            <person name="Wang H."/>
            <person name="Wang A."/>
            <person name="Jiang F."/>
            <person name="Liu H."/>
            <person name="Zhao H."/>
            <person name="Xu D."/>
            <person name="Zhang Y."/>
        </authorList>
    </citation>
    <scope>NUCLEOTIDE SEQUENCE [LARGE SCALE GENOMIC DNA]</scope>
    <source>
        <strain evidence="2">cv. Punajuju</strain>
        <tissue evidence="1">Leaves</tissue>
    </source>
</reference>
<reference evidence="2" key="1">
    <citation type="journal article" date="2022" name="Mol. Ecol. Resour.">
        <title>The genomes of chicory, endive, great burdock and yacon provide insights into Asteraceae palaeo-polyploidization history and plant inulin production.</title>
        <authorList>
            <person name="Fan W."/>
            <person name="Wang S."/>
            <person name="Wang H."/>
            <person name="Wang A."/>
            <person name="Jiang F."/>
            <person name="Liu H."/>
            <person name="Zhao H."/>
            <person name="Xu D."/>
            <person name="Zhang Y."/>
        </authorList>
    </citation>
    <scope>NUCLEOTIDE SEQUENCE [LARGE SCALE GENOMIC DNA]</scope>
    <source>
        <strain evidence="2">cv. Punajuju</strain>
    </source>
</reference>
<dbReference type="EMBL" id="CM042011">
    <property type="protein sequence ID" value="KAI3768830.1"/>
    <property type="molecule type" value="Genomic_DNA"/>
</dbReference>
<gene>
    <name evidence="1" type="ORF">L2E82_19665</name>
</gene>
<accession>A0ACB9FD86</accession>
<evidence type="ECO:0000313" key="2">
    <source>
        <dbReference type="Proteomes" id="UP001055811"/>
    </source>
</evidence>
<organism evidence="1 2">
    <name type="scientific">Cichorium intybus</name>
    <name type="common">Chicory</name>
    <dbReference type="NCBI Taxonomy" id="13427"/>
    <lineage>
        <taxon>Eukaryota</taxon>
        <taxon>Viridiplantae</taxon>
        <taxon>Streptophyta</taxon>
        <taxon>Embryophyta</taxon>
        <taxon>Tracheophyta</taxon>
        <taxon>Spermatophyta</taxon>
        <taxon>Magnoliopsida</taxon>
        <taxon>eudicotyledons</taxon>
        <taxon>Gunneridae</taxon>
        <taxon>Pentapetalae</taxon>
        <taxon>asterids</taxon>
        <taxon>campanulids</taxon>
        <taxon>Asterales</taxon>
        <taxon>Asteraceae</taxon>
        <taxon>Cichorioideae</taxon>
        <taxon>Cichorieae</taxon>
        <taxon>Cichoriinae</taxon>
        <taxon>Cichorium</taxon>
    </lineage>
</organism>
<comment type="caution">
    <text evidence="1">The sequence shown here is derived from an EMBL/GenBank/DDBJ whole genome shotgun (WGS) entry which is preliminary data.</text>
</comment>
<sequence length="70" mass="8029">MDLVLVEPFNGSTKSTWLLNMIKLQLKKLVKTEKCEKEGIVKNGLGLRGKRYDVHPHLPQPILSLFKSLR</sequence>
<proteinExistence type="predicted"/>
<dbReference type="Proteomes" id="UP001055811">
    <property type="component" value="Linkage Group LG03"/>
</dbReference>
<keyword evidence="2" id="KW-1185">Reference proteome</keyword>